<dbReference type="RefSeq" id="WP_141305456.1">
    <property type="nucleotide sequence ID" value="NZ_BJMO01000013.1"/>
</dbReference>
<name>A0A126ZU89_9MICC</name>
<dbReference type="Proteomes" id="UP000070134">
    <property type="component" value="Chromosome"/>
</dbReference>
<evidence type="ECO:0000313" key="2">
    <source>
        <dbReference type="Proteomes" id="UP000070134"/>
    </source>
</evidence>
<gene>
    <name evidence="1" type="ORF">SA2016_0023</name>
</gene>
<evidence type="ECO:0000313" key="1">
    <source>
        <dbReference type="EMBL" id="AMM30728.1"/>
    </source>
</evidence>
<dbReference type="KEGG" id="satk:SA2016_0023"/>
<sequence length="79" mass="8030">MLRTAAVAGPASGIGRAARAEAVRCHGGGWIHSAYAVAGMAVPMSASVAVNSFGTLATPEGLRFLLSGRPRRGRPRSAL</sequence>
<proteinExistence type="predicted"/>
<reference evidence="1 2" key="1">
    <citation type="submission" date="2016-02" db="EMBL/GenBank/DDBJ databases">
        <title>Complete genome of Sinomonas atrocyanea KCTC 3377.</title>
        <authorList>
            <person name="Kim K.M."/>
        </authorList>
    </citation>
    <scope>NUCLEOTIDE SEQUENCE [LARGE SCALE GENOMIC DNA]</scope>
    <source>
        <strain evidence="1 2">KCTC 3377</strain>
    </source>
</reference>
<accession>A0A126ZU89</accession>
<keyword evidence="2" id="KW-1185">Reference proteome</keyword>
<dbReference type="EMBL" id="CP014518">
    <property type="protein sequence ID" value="AMM30728.1"/>
    <property type="molecule type" value="Genomic_DNA"/>
</dbReference>
<organism evidence="1 2">
    <name type="scientific">Sinomonas atrocyanea</name>
    <dbReference type="NCBI Taxonomy" id="37927"/>
    <lineage>
        <taxon>Bacteria</taxon>
        <taxon>Bacillati</taxon>
        <taxon>Actinomycetota</taxon>
        <taxon>Actinomycetes</taxon>
        <taxon>Micrococcales</taxon>
        <taxon>Micrococcaceae</taxon>
        <taxon>Sinomonas</taxon>
    </lineage>
</organism>
<dbReference type="STRING" id="37927.SA2016_0023"/>
<protein>
    <submittedName>
        <fullName evidence="1">Uncharacterized protein</fullName>
    </submittedName>
</protein>
<dbReference type="AlphaFoldDB" id="A0A126ZU89"/>